<evidence type="ECO:0008006" key="3">
    <source>
        <dbReference type="Google" id="ProtNLM"/>
    </source>
</evidence>
<proteinExistence type="predicted"/>
<reference evidence="1 2" key="1">
    <citation type="submission" date="2023-10" db="EMBL/GenBank/DDBJ databases">
        <title>Chromosome-scale genome assembly provides insights into flower coloration mechanisms of Canna indica.</title>
        <authorList>
            <person name="Li C."/>
        </authorList>
    </citation>
    <scope>NUCLEOTIDE SEQUENCE [LARGE SCALE GENOMIC DNA]</scope>
    <source>
        <tissue evidence="1">Flower</tissue>
    </source>
</reference>
<accession>A0AAQ3L469</accession>
<dbReference type="Proteomes" id="UP001327560">
    <property type="component" value="Chromosome 9"/>
</dbReference>
<dbReference type="EMBL" id="CP136898">
    <property type="protein sequence ID" value="WOL20547.1"/>
    <property type="molecule type" value="Genomic_DNA"/>
</dbReference>
<gene>
    <name evidence="1" type="ORF">Cni_G29352</name>
</gene>
<protein>
    <recommendedName>
        <fullName evidence="3">Reverse transcriptase zinc-binding domain-containing protein</fullName>
    </recommendedName>
</protein>
<name>A0AAQ3L469_9LILI</name>
<keyword evidence="2" id="KW-1185">Reference proteome</keyword>
<evidence type="ECO:0000313" key="2">
    <source>
        <dbReference type="Proteomes" id="UP001327560"/>
    </source>
</evidence>
<sequence>MVNSYCCALCGSHQEFISHVLFDCEVAKALWELIEGRFVDIKSILSNLGFSSVPSTRTIKFHSAALALCLNSLYSLWLARNKAIFSNINPCINRLLASTLAVMVHYADIPSSEGRNNILDQDKST</sequence>
<organism evidence="1 2">
    <name type="scientific">Canna indica</name>
    <name type="common">Indian-shot</name>
    <dbReference type="NCBI Taxonomy" id="4628"/>
    <lineage>
        <taxon>Eukaryota</taxon>
        <taxon>Viridiplantae</taxon>
        <taxon>Streptophyta</taxon>
        <taxon>Embryophyta</taxon>
        <taxon>Tracheophyta</taxon>
        <taxon>Spermatophyta</taxon>
        <taxon>Magnoliopsida</taxon>
        <taxon>Liliopsida</taxon>
        <taxon>Zingiberales</taxon>
        <taxon>Cannaceae</taxon>
        <taxon>Canna</taxon>
    </lineage>
</organism>
<evidence type="ECO:0000313" key="1">
    <source>
        <dbReference type="EMBL" id="WOL20547.1"/>
    </source>
</evidence>
<dbReference type="AlphaFoldDB" id="A0AAQ3L469"/>